<gene>
    <name evidence="1" type="ORF">PG996_005271</name>
</gene>
<sequence>MTAHTASATFDPSAFWAAPARDYRSSARLHLQHFLCQRTVGHLLSPKPPQEDSSPLRVADLGCGNGAWLSNLHDEFVKTGVSGIQLDGYDINSVHFPAPEFLPSAICLKQLDVLQPPEPELTGVYDVVHVRAFASTLAQTGVAPLLTTVLALLKPGGYFQWEEAKVDKFLIESPADDISSEACTAISQLLKPGQDAARGPHHDCAFVDRLDQVVLDHGFDDVLLKAFPLNRKQDYRAWTEDFLTVWGQLADTFPPRAQAPFAPTTREGYLALFRRAVAETERGVAIHVGKVTTVVCRKAV</sequence>
<accession>A0ABR1VKZ7</accession>
<comment type="caution">
    <text evidence="1">The sequence shown here is derived from an EMBL/GenBank/DDBJ whole genome shotgun (WGS) entry which is preliminary data.</text>
</comment>
<dbReference type="CDD" id="cd02440">
    <property type="entry name" value="AdoMet_MTases"/>
    <property type="match status" value="1"/>
</dbReference>
<organism evidence="1 2">
    <name type="scientific">Apiospora saccharicola</name>
    <dbReference type="NCBI Taxonomy" id="335842"/>
    <lineage>
        <taxon>Eukaryota</taxon>
        <taxon>Fungi</taxon>
        <taxon>Dikarya</taxon>
        <taxon>Ascomycota</taxon>
        <taxon>Pezizomycotina</taxon>
        <taxon>Sordariomycetes</taxon>
        <taxon>Xylariomycetidae</taxon>
        <taxon>Amphisphaeriales</taxon>
        <taxon>Apiosporaceae</taxon>
        <taxon>Apiospora</taxon>
    </lineage>
</organism>
<dbReference type="InterPro" id="IPR029063">
    <property type="entry name" value="SAM-dependent_MTases_sf"/>
</dbReference>
<dbReference type="EMBL" id="JAQQWM010000003">
    <property type="protein sequence ID" value="KAK8071923.1"/>
    <property type="molecule type" value="Genomic_DNA"/>
</dbReference>
<dbReference type="Proteomes" id="UP001446871">
    <property type="component" value="Unassembled WGS sequence"/>
</dbReference>
<name>A0ABR1VKZ7_9PEZI</name>
<evidence type="ECO:0000313" key="2">
    <source>
        <dbReference type="Proteomes" id="UP001446871"/>
    </source>
</evidence>
<evidence type="ECO:0008006" key="3">
    <source>
        <dbReference type="Google" id="ProtNLM"/>
    </source>
</evidence>
<protein>
    <recommendedName>
        <fullName evidence="3">Methyltransferase domain-containing protein</fullName>
    </recommendedName>
</protein>
<proteinExistence type="predicted"/>
<dbReference type="SUPFAM" id="SSF53335">
    <property type="entry name" value="S-adenosyl-L-methionine-dependent methyltransferases"/>
    <property type="match status" value="1"/>
</dbReference>
<evidence type="ECO:0000313" key="1">
    <source>
        <dbReference type="EMBL" id="KAK8071923.1"/>
    </source>
</evidence>
<dbReference type="Pfam" id="PF13489">
    <property type="entry name" value="Methyltransf_23"/>
    <property type="match status" value="1"/>
</dbReference>
<reference evidence="1 2" key="1">
    <citation type="submission" date="2023-01" db="EMBL/GenBank/DDBJ databases">
        <title>Analysis of 21 Apiospora genomes using comparative genomics revels a genus with tremendous synthesis potential of carbohydrate active enzymes and secondary metabolites.</title>
        <authorList>
            <person name="Sorensen T."/>
        </authorList>
    </citation>
    <scope>NUCLEOTIDE SEQUENCE [LARGE SCALE GENOMIC DNA]</scope>
    <source>
        <strain evidence="1 2">CBS 83171</strain>
    </source>
</reference>
<dbReference type="Gene3D" id="3.40.50.150">
    <property type="entry name" value="Vaccinia Virus protein VP39"/>
    <property type="match status" value="1"/>
</dbReference>
<keyword evidence="2" id="KW-1185">Reference proteome</keyword>